<dbReference type="InterPro" id="IPR052043">
    <property type="entry name" value="PolySaccharide_Degr_Enz"/>
</dbReference>
<dbReference type="GO" id="GO:0005975">
    <property type="term" value="P:carbohydrate metabolic process"/>
    <property type="evidence" value="ECO:0007669"/>
    <property type="project" value="InterPro"/>
</dbReference>
<dbReference type="OrthoDB" id="9812931at2"/>
<evidence type="ECO:0000313" key="3">
    <source>
        <dbReference type="Proteomes" id="UP000273516"/>
    </source>
</evidence>
<dbReference type="EMBL" id="QOKZ01000009">
    <property type="protein sequence ID" value="RMC32362.1"/>
    <property type="molecule type" value="Genomic_DNA"/>
</dbReference>
<proteinExistence type="predicted"/>
<dbReference type="GO" id="GO:0016787">
    <property type="term" value="F:hydrolase activity"/>
    <property type="evidence" value="ECO:0007669"/>
    <property type="project" value="UniProtKB-KW"/>
</dbReference>
<dbReference type="InterPro" id="IPR010905">
    <property type="entry name" value="Glyco_hydro_88"/>
</dbReference>
<gene>
    <name evidence="2" type="ORF">C9E81_18405</name>
</gene>
<dbReference type="Proteomes" id="UP000273516">
    <property type="component" value="Unassembled WGS sequence"/>
</dbReference>
<dbReference type="Gene3D" id="1.50.10.10">
    <property type="match status" value="1"/>
</dbReference>
<protein>
    <submittedName>
        <fullName evidence="2">Glycoside hydrolase family 105 protein</fullName>
    </submittedName>
</protein>
<comment type="caution">
    <text evidence="2">The sequence shown here is derived from an EMBL/GenBank/DDBJ whole genome shotgun (WGS) entry which is preliminary data.</text>
</comment>
<keyword evidence="1 2" id="KW-0378">Hydrolase</keyword>
<dbReference type="Pfam" id="PF07470">
    <property type="entry name" value="Glyco_hydro_88"/>
    <property type="match status" value="1"/>
</dbReference>
<dbReference type="InterPro" id="IPR012341">
    <property type="entry name" value="6hp_glycosidase-like_sf"/>
</dbReference>
<evidence type="ECO:0000256" key="1">
    <source>
        <dbReference type="ARBA" id="ARBA00022801"/>
    </source>
</evidence>
<dbReference type="AlphaFoldDB" id="A0A3M0M3K3"/>
<evidence type="ECO:0000313" key="2">
    <source>
        <dbReference type="EMBL" id="RMC32362.1"/>
    </source>
</evidence>
<name>A0A3M0M3K3_9RHOB</name>
<organism evidence="2 3">
    <name type="scientific">Paracoccus alkanivorans</name>
    <dbReference type="NCBI Taxonomy" id="2116655"/>
    <lineage>
        <taxon>Bacteria</taxon>
        <taxon>Pseudomonadati</taxon>
        <taxon>Pseudomonadota</taxon>
        <taxon>Alphaproteobacteria</taxon>
        <taxon>Rhodobacterales</taxon>
        <taxon>Paracoccaceae</taxon>
        <taxon>Paracoccus</taxon>
    </lineage>
</organism>
<dbReference type="PANTHER" id="PTHR33886">
    <property type="entry name" value="UNSATURATED RHAMNOGALACTURONAN HYDROLASE (EUROFUNG)"/>
    <property type="match status" value="1"/>
</dbReference>
<accession>A0A3M0M3K3</accession>
<dbReference type="InterPro" id="IPR008928">
    <property type="entry name" value="6-hairpin_glycosidase_sf"/>
</dbReference>
<dbReference type="SUPFAM" id="SSF48208">
    <property type="entry name" value="Six-hairpin glycosidases"/>
    <property type="match status" value="1"/>
</dbReference>
<dbReference type="RefSeq" id="WP_122113825.1">
    <property type="nucleotide sequence ID" value="NZ_QOKZ01000009.1"/>
</dbReference>
<sequence>MRDELAVRDALTRVVDGLTSLRNDGRFDEPNLDGTAGDYISFQAWEWPQGVGLYGLVRLWRDTGEERLRTLLEDWFAAHEARGLPSLNVNTTAPMLALTLLWGRTRDPRWEAMLSEWADRVLAEMPRTPEGGFQHDVSDKINDGELWDDTLFMVALFLAAYGELSGRRALVDEAQHQFLVHARYLADPETGLWFHGWSFPRRDNFARARWARGNAWITAGLADLPELCRLDPAVARFLDGVLGAQIAALLPLQTAGGAWRTLLDDPSSYEETSATAGIAYGLMKAARLGRASPEARRAGRRAVDYVLGQIGADGVVGGVSYGTRMGQDLQFYRDIPIQPTGYGQSLAILCLAEALNDPEAR</sequence>
<keyword evidence="3" id="KW-1185">Reference proteome</keyword>
<dbReference type="PANTHER" id="PTHR33886:SF8">
    <property type="entry name" value="UNSATURATED RHAMNOGALACTURONAN HYDROLASE (EUROFUNG)"/>
    <property type="match status" value="1"/>
</dbReference>
<reference evidence="2 3" key="1">
    <citation type="submission" date="2018-07" db="EMBL/GenBank/DDBJ databases">
        <authorList>
            <person name="Zhang Y."/>
            <person name="Wang L."/>
            <person name="Ma S."/>
        </authorList>
    </citation>
    <scope>NUCLEOTIDE SEQUENCE [LARGE SCALE GENOMIC DNA]</scope>
    <source>
        <strain evidence="2 3">4-2</strain>
    </source>
</reference>